<protein>
    <submittedName>
        <fullName evidence="1">Uncharacterized protein</fullName>
    </submittedName>
</protein>
<sequence>MDFPLSMKLLLISLVIMLLLVGSGLLVSAPNRCLSLYMKPRTISEESVDQTGCQCTETRGLARFLPTGSIKTDTGQCHFLSSKVLGIKN</sequence>
<evidence type="ECO:0000313" key="2">
    <source>
        <dbReference type="Proteomes" id="UP000828390"/>
    </source>
</evidence>
<dbReference type="Proteomes" id="UP000828390">
    <property type="component" value="Unassembled WGS sequence"/>
</dbReference>
<evidence type="ECO:0000313" key="1">
    <source>
        <dbReference type="EMBL" id="KAH3827823.1"/>
    </source>
</evidence>
<proteinExistence type="predicted"/>
<accession>A0A9D4K1A2</accession>
<dbReference type="EMBL" id="JAIWYP010000005">
    <property type="protein sequence ID" value="KAH3827823.1"/>
    <property type="molecule type" value="Genomic_DNA"/>
</dbReference>
<reference evidence="1" key="2">
    <citation type="submission" date="2020-11" db="EMBL/GenBank/DDBJ databases">
        <authorList>
            <person name="McCartney M.A."/>
            <person name="Auch B."/>
            <person name="Kono T."/>
            <person name="Mallez S."/>
            <person name="Becker A."/>
            <person name="Gohl D.M."/>
            <person name="Silverstein K.A.T."/>
            <person name="Koren S."/>
            <person name="Bechman K.B."/>
            <person name="Herman A."/>
            <person name="Abrahante J.E."/>
            <person name="Garbe J."/>
        </authorList>
    </citation>
    <scope>NUCLEOTIDE SEQUENCE</scope>
    <source>
        <strain evidence="1">Duluth1</strain>
        <tissue evidence="1">Whole animal</tissue>
    </source>
</reference>
<comment type="caution">
    <text evidence="1">The sequence shown here is derived from an EMBL/GenBank/DDBJ whole genome shotgun (WGS) entry which is preliminary data.</text>
</comment>
<dbReference type="AlphaFoldDB" id="A0A9D4K1A2"/>
<reference evidence="1" key="1">
    <citation type="journal article" date="2019" name="bioRxiv">
        <title>The Genome of the Zebra Mussel, Dreissena polymorpha: A Resource for Invasive Species Research.</title>
        <authorList>
            <person name="McCartney M.A."/>
            <person name="Auch B."/>
            <person name="Kono T."/>
            <person name="Mallez S."/>
            <person name="Zhang Y."/>
            <person name="Obille A."/>
            <person name="Becker A."/>
            <person name="Abrahante J.E."/>
            <person name="Garbe J."/>
            <person name="Badalamenti J.P."/>
            <person name="Herman A."/>
            <person name="Mangelson H."/>
            <person name="Liachko I."/>
            <person name="Sullivan S."/>
            <person name="Sone E.D."/>
            <person name="Koren S."/>
            <person name="Silverstein K.A.T."/>
            <person name="Beckman K.B."/>
            <person name="Gohl D.M."/>
        </authorList>
    </citation>
    <scope>NUCLEOTIDE SEQUENCE</scope>
    <source>
        <strain evidence="1">Duluth1</strain>
        <tissue evidence="1">Whole animal</tissue>
    </source>
</reference>
<keyword evidence="2" id="KW-1185">Reference proteome</keyword>
<name>A0A9D4K1A2_DREPO</name>
<organism evidence="1 2">
    <name type="scientific">Dreissena polymorpha</name>
    <name type="common">Zebra mussel</name>
    <name type="synonym">Mytilus polymorpha</name>
    <dbReference type="NCBI Taxonomy" id="45954"/>
    <lineage>
        <taxon>Eukaryota</taxon>
        <taxon>Metazoa</taxon>
        <taxon>Spiralia</taxon>
        <taxon>Lophotrochozoa</taxon>
        <taxon>Mollusca</taxon>
        <taxon>Bivalvia</taxon>
        <taxon>Autobranchia</taxon>
        <taxon>Heteroconchia</taxon>
        <taxon>Euheterodonta</taxon>
        <taxon>Imparidentia</taxon>
        <taxon>Neoheterodontei</taxon>
        <taxon>Myida</taxon>
        <taxon>Dreissenoidea</taxon>
        <taxon>Dreissenidae</taxon>
        <taxon>Dreissena</taxon>
    </lineage>
</organism>
<gene>
    <name evidence="1" type="ORF">DPMN_129766</name>
</gene>